<reference evidence="7" key="1">
    <citation type="submission" date="2015-07" db="EMBL/GenBank/DDBJ databases">
        <title>Nocardia seriolae U-1 whole genome shotgun sequence.</title>
        <authorList>
            <person name="Imajoh M."/>
            <person name="Fukumoto Y."/>
            <person name="Sukeda M."/>
            <person name="Yamane J."/>
            <person name="Yamasaki K."/>
            <person name="Shimizu M."/>
            <person name="Ohnishi K."/>
            <person name="Oshima S."/>
        </authorList>
    </citation>
    <scope>NUCLEOTIDE SEQUENCE [LARGE SCALE GENOMIC DNA]</scope>
    <source>
        <strain evidence="7">U-1</strain>
    </source>
</reference>
<dbReference type="SUPFAM" id="SSF142695">
    <property type="entry name" value="RibA-like"/>
    <property type="match status" value="1"/>
</dbReference>
<dbReference type="GO" id="GO:0008686">
    <property type="term" value="F:3,4-dihydroxy-2-butanone-4-phosphate synthase activity"/>
    <property type="evidence" value="ECO:0007669"/>
    <property type="project" value="UniProtKB-EC"/>
</dbReference>
<evidence type="ECO:0000259" key="4">
    <source>
        <dbReference type="Pfam" id="PF00925"/>
    </source>
</evidence>
<evidence type="ECO:0000313" key="8">
    <source>
        <dbReference type="Proteomes" id="UP000180166"/>
    </source>
</evidence>
<name>A0ABC8AWC2_9NOCA</name>
<dbReference type="Pfam" id="PF00925">
    <property type="entry name" value="GTP_cyclohydro2"/>
    <property type="match status" value="1"/>
</dbReference>
<dbReference type="Proteomes" id="UP000180166">
    <property type="component" value="Chromosome"/>
</dbReference>
<keyword evidence="2" id="KW-0686">Riboflavin biosynthesis</keyword>
<evidence type="ECO:0000313" key="7">
    <source>
        <dbReference type="Proteomes" id="UP000037179"/>
    </source>
</evidence>
<dbReference type="Proteomes" id="UP000037179">
    <property type="component" value="Unassembled WGS sequence"/>
</dbReference>
<evidence type="ECO:0000313" key="6">
    <source>
        <dbReference type="EMBL" id="GAP28188.1"/>
    </source>
</evidence>
<keyword evidence="5" id="KW-0456">Lyase</keyword>
<evidence type="ECO:0000313" key="5">
    <source>
        <dbReference type="EMBL" id="APA98775.1"/>
    </source>
</evidence>
<dbReference type="GO" id="GO:0009231">
    <property type="term" value="P:riboflavin biosynthetic process"/>
    <property type="evidence" value="ECO:0007669"/>
    <property type="project" value="UniProtKB-KW"/>
</dbReference>
<dbReference type="KEGG" id="nsr:NS506_04729"/>
<gene>
    <name evidence="5" type="ORF">NS506_04729</name>
    <name evidence="6" type="ORF">NSK11_contig00030-0017</name>
</gene>
<feature type="domain" description="GTP cyclohydrolase II" evidence="4">
    <location>
        <begin position="41"/>
        <end position="184"/>
    </location>
</feature>
<dbReference type="AlphaFoldDB" id="A0ABC8AWC2"/>
<accession>A0ABC8AWC2</accession>
<dbReference type="GO" id="GO:0003935">
    <property type="term" value="F:GTP cyclohydrolase II activity"/>
    <property type="evidence" value="ECO:0007669"/>
    <property type="project" value="UniProtKB-EC"/>
</dbReference>
<proteinExistence type="predicted"/>
<dbReference type="PANTHER" id="PTHR21327">
    <property type="entry name" value="GTP CYCLOHYDROLASE II-RELATED"/>
    <property type="match status" value="1"/>
</dbReference>
<dbReference type="InterPro" id="IPR036144">
    <property type="entry name" value="RibA-like_sf"/>
</dbReference>
<dbReference type="EMBL" id="CP017839">
    <property type="protein sequence ID" value="APA98775.1"/>
    <property type="molecule type" value="Genomic_DNA"/>
</dbReference>
<keyword evidence="7" id="KW-1185">Reference proteome</keyword>
<reference evidence="6 7" key="2">
    <citation type="journal article" date="2016" name="Genome Announc.">
        <title>Draft Genome Sequence of Erythromycin- and Oxytetracycline-Sensitive Nocardia seriolae Strain U-1 (NBRC 110359).</title>
        <authorList>
            <person name="Imajoh M."/>
            <person name="Sukeda M."/>
            <person name="Shimizu M."/>
            <person name="Yamane J."/>
            <person name="Ohnishi K."/>
            <person name="Oshima S."/>
        </authorList>
    </citation>
    <scope>NUCLEOTIDE SEQUENCE [LARGE SCALE GENOMIC DNA]</scope>
    <source>
        <strain evidence="6 7">U-1</strain>
    </source>
</reference>
<sequence length="220" mass="23878">MTADAGALPDGGHLDGPRPDLSIGPAHYLSRKGSQLSIRVMRVNHDHSFGHAVIVGHIGDGCLVRIHSRCFYGDSLASDDCDCGAQLAWSMDQIQIEGSGVLFYLEQEGRGEGLVAKSRAYHVSQQLGLNTFESYEWLGFPSDSRSYGQVAVTLRRLGLASIRLLTNNPAKVAELEFEGIRVTRVPVAVDLPNDVVREYVRVKQVRGHFCPTIGTSGTSG</sequence>
<evidence type="ECO:0000256" key="2">
    <source>
        <dbReference type="ARBA" id="ARBA00022619"/>
    </source>
</evidence>
<evidence type="ECO:0000256" key="3">
    <source>
        <dbReference type="ARBA" id="ARBA00022723"/>
    </source>
</evidence>
<dbReference type="EMBL" id="BBYQ01000030">
    <property type="protein sequence ID" value="GAP28188.1"/>
    <property type="molecule type" value="Genomic_DNA"/>
</dbReference>
<dbReference type="InterPro" id="IPR032677">
    <property type="entry name" value="GTP_cyclohydro_II"/>
</dbReference>
<evidence type="ECO:0000256" key="1">
    <source>
        <dbReference type="ARBA" id="ARBA00005104"/>
    </source>
</evidence>
<protein>
    <submittedName>
        <fullName evidence="5">3,4-dihydroxy-2-butanone-4-phosphate synthase</fullName>
        <ecNumber evidence="5">3.5.4.25</ecNumber>
        <ecNumber evidence="5">4.1.99.12</ecNumber>
    </submittedName>
    <submittedName>
        <fullName evidence="6">GTP cyclohydrolase</fullName>
    </submittedName>
</protein>
<dbReference type="PANTHER" id="PTHR21327:SF18">
    <property type="entry name" value="3,4-DIHYDROXY-2-BUTANONE 4-PHOSPHATE SYNTHASE"/>
    <property type="match status" value="1"/>
</dbReference>
<keyword evidence="3" id="KW-0479">Metal-binding</keyword>
<comment type="pathway">
    <text evidence="1">Cofactor biosynthesis; riboflavin biosynthesis.</text>
</comment>
<keyword evidence="5" id="KW-0378">Hydrolase</keyword>
<dbReference type="NCBIfam" id="NF001591">
    <property type="entry name" value="PRK00393.1"/>
    <property type="match status" value="1"/>
</dbReference>
<dbReference type="EC" id="4.1.99.12" evidence="5"/>
<dbReference type="GO" id="GO:0046872">
    <property type="term" value="F:metal ion binding"/>
    <property type="evidence" value="ECO:0007669"/>
    <property type="project" value="UniProtKB-KW"/>
</dbReference>
<dbReference type="EC" id="3.5.4.25" evidence="5"/>
<organism evidence="5 8">
    <name type="scientific">Nocardia seriolae</name>
    <dbReference type="NCBI Taxonomy" id="37332"/>
    <lineage>
        <taxon>Bacteria</taxon>
        <taxon>Bacillati</taxon>
        <taxon>Actinomycetota</taxon>
        <taxon>Actinomycetes</taxon>
        <taxon>Mycobacteriales</taxon>
        <taxon>Nocardiaceae</taxon>
        <taxon>Nocardia</taxon>
    </lineage>
</organism>
<dbReference type="RefSeq" id="WP_081985818.1">
    <property type="nucleotide sequence ID" value="NZ_AP017900.1"/>
</dbReference>
<dbReference type="GeneID" id="93374718"/>
<reference evidence="5 8" key="3">
    <citation type="submission" date="2016-10" db="EMBL/GenBank/DDBJ databases">
        <title>Genome sequence of Nocardia seriolae strain EM150506, isolated from Anguila japonica.</title>
        <authorList>
            <person name="Han H.-J."/>
        </authorList>
    </citation>
    <scope>NUCLEOTIDE SEQUENCE [LARGE SCALE GENOMIC DNA]</scope>
    <source>
        <strain evidence="5 8">EM150506</strain>
    </source>
</reference>
<dbReference type="Gene3D" id="3.40.50.10990">
    <property type="entry name" value="GTP cyclohydrolase II"/>
    <property type="match status" value="1"/>
</dbReference>